<organism evidence="3 4">
    <name type="scientific">Salinirubrum litoreum</name>
    <dbReference type="NCBI Taxonomy" id="1126234"/>
    <lineage>
        <taxon>Archaea</taxon>
        <taxon>Methanobacteriati</taxon>
        <taxon>Methanobacteriota</taxon>
        <taxon>Stenosarchaea group</taxon>
        <taxon>Halobacteria</taxon>
        <taxon>Halobacteriales</taxon>
        <taxon>Haloferacaceae</taxon>
        <taxon>Salinirubrum</taxon>
    </lineage>
</organism>
<keyword evidence="2" id="KW-1133">Transmembrane helix</keyword>
<feature type="transmembrane region" description="Helical" evidence="2">
    <location>
        <begin position="166"/>
        <end position="188"/>
    </location>
</feature>
<keyword evidence="4" id="KW-1185">Reference proteome</keyword>
<feature type="region of interest" description="Disordered" evidence="1">
    <location>
        <begin position="1"/>
        <end position="24"/>
    </location>
</feature>
<reference evidence="3 4" key="1">
    <citation type="journal article" date="2019" name="Int. J. Syst. Evol. Microbiol.">
        <title>The Global Catalogue of Microorganisms (GCM) 10K type strain sequencing project: providing services to taxonomists for standard genome sequencing and annotation.</title>
        <authorList>
            <consortium name="The Broad Institute Genomics Platform"/>
            <consortium name="The Broad Institute Genome Sequencing Center for Infectious Disease"/>
            <person name="Wu L."/>
            <person name="Ma J."/>
        </authorList>
    </citation>
    <scope>NUCLEOTIDE SEQUENCE [LARGE SCALE GENOMIC DNA]</scope>
    <source>
        <strain evidence="3 4">CGMCC 1.12237</strain>
    </source>
</reference>
<feature type="compositionally biased region" description="Basic and acidic residues" evidence="1">
    <location>
        <begin position="8"/>
        <end position="23"/>
    </location>
</feature>
<evidence type="ECO:0000313" key="4">
    <source>
        <dbReference type="Proteomes" id="UP001596201"/>
    </source>
</evidence>
<feature type="transmembrane region" description="Helical" evidence="2">
    <location>
        <begin position="377"/>
        <end position="398"/>
    </location>
</feature>
<feature type="transmembrane region" description="Helical" evidence="2">
    <location>
        <begin position="102"/>
        <end position="120"/>
    </location>
</feature>
<feature type="transmembrane region" description="Helical" evidence="2">
    <location>
        <begin position="200"/>
        <end position="233"/>
    </location>
</feature>
<comment type="caution">
    <text evidence="3">The sequence shown here is derived from an EMBL/GenBank/DDBJ whole genome shotgun (WGS) entry which is preliminary data.</text>
</comment>
<keyword evidence="2" id="KW-0472">Membrane</keyword>
<feature type="transmembrane region" description="Helical" evidence="2">
    <location>
        <begin position="127"/>
        <end position="146"/>
    </location>
</feature>
<dbReference type="Proteomes" id="UP001596201">
    <property type="component" value="Unassembled WGS sequence"/>
</dbReference>
<protein>
    <recommendedName>
        <fullName evidence="5">Dolichyl-phosphate-mannose-protein mannosyltransferase</fullName>
    </recommendedName>
</protein>
<keyword evidence="2" id="KW-0812">Transmembrane</keyword>
<feature type="transmembrane region" description="Helical" evidence="2">
    <location>
        <begin position="299"/>
        <end position="318"/>
    </location>
</feature>
<gene>
    <name evidence="3" type="ORF">ACFPJ5_11575</name>
</gene>
<evidence type="ECO:0000313" key="3">
    <source>
        <dbReference type="EMBL" id="MFC5367575.1"/>
    </source>
</evidence>
<sequence length="568" mass="60588">MTGADTEAADRHASATARSERSGDGLPAALTRSLGPAGHGWFAVALVAGVVVSATYLFTHPYPAYGAGLYLDIAEQIRSNGFRLPARVPHYAEGLPLAYPPLQFYVVAVLLELGVSGLAVSRVVPAVVTVLVLVPFYGVGLELLATRRQAGVAATILAVAPPTLQWHLSAGGIVRGSAFLLTLCGIYAGCRLFGRGTRRWAVAGTVLFTLTLLSHPVYTVYFGLSWLVLYAGLDRSLRGLVEGAVVAAGGVLLAAPWWLTVASRHGVGVFTGAAGSHSGLAGGVGRLLDQFVYPLDPTVVSLFFLGVFAATLVAVARGRYLLPAWLVVGAYVVGKERFQFVPGALLLGSVLCGVAVPRAARWWPALDRRPRLDRQQVAVATLAVVLLVAGGVGTLYAASALPAAHHGSASLPAFVDDDDREAMDWVATHTAADESFVVLGDAAEWFPYYAERPLLVGPWGVEWESPDQYYTQIERFERASECADAACLDGVLAADDNPPDYVYVPRGHYTVRGLEHEGTAALRHTMVASSRYERVYRNEGVVVFRVTPRTSRSTATTVLTRRRAVGPR</sequence>
<name>A0ABD5RC88_9EURY</name>
<evidence type="ECO:0008006" key="5">
    <source>
        <dbReference type="Google" id="ProtNLM"/>
    </source>
</evidence>
<feature type="transmembrane region" description="Helical" evidence="2">
    <location>
        <begin position="338"/>
        <end position="356"/>
    </location>
</feature>
<evidence type="ECO:0000256" key="2">
    <source>
        <dbReference type="SAM" id="Phobius"/>
    </source>
</evidence>
<dbReference type="EMBL" id="JBHSKX010000002">
    <property type="protein sequence ID" value="MFC5367575.1"/>
    <property type="molecule type" value="Genomic_DNA"/>
</dbReference>
<feature type="transmembrane region" description="Helical" evidence="2">
    <location>
        <begin position="239"/>
        <end position="259"/>
    </location>
</feature>
<feature type="transmembrane region" description="Helical" evidence="2">
    <location>
        <begin position="40"/>
        <end position="59"/>
    </location>
</feature>
<proteinExistence type="predicted"/>
<evidence type="ECO:0000256" key="1">
    <source>
        <dbReference type="SAM" id="MobiDB-lite"/>
    </source>
</evidence>
<accession>A0ABD5RC88</accession>
<dbReference type="RefSeq" id="WP_227229824.1">
    <property type="nucleotide sequence ID" value="NZ_JAJCVJ010000002.1"/>
</dbReference>
<dbReference type="AlphaFoldDB" id="A0ABD5RC88"/>